<dbReference type="OrthoDB" id="187863at2157"/>
<evidence type="ECO:0000313" key="4">
    <source>
        <dbReference type="EMBL" id="TYL36511.1"/>
    </source>
</evidence>
<dbReference type="InterPro" id="IPR049177">
    <property type="entry name" value="MgtC_SapB_SrpB_YhiD_N"/>
</dbReference>
<dbReference type="InterPro" id="IPR025105">
    <property type="entry name" value="DUF4010"/>
</dbReference>
<keyword evidence="1" id="KW-0472">Membrane</keyword>
<dbReference type="Proteomes" id="UP000766904">
    <property type="component" value="Unassembled WGS sequence"/>
</dbReference>
<sequence>MTDMIAVPVLLVRVFVAIATGGLIGLERERRPTRKFAGLRTLALLCGAGPIVVHVGHREGSPAFLAIYLGLAAAFALAIVYVRVTLSGSEESEVGFTTSVTVFLVALLGLLVGYGRFFESTSIAIVLVVLLAEKERLHGYVEEVSDEELQDSLKLGALVFILYPITPDDPIDPFGVLVLREVLLFAIFVLLIEFTSYVSMRQLGGSKGLAVTGLLAGGANSFATAGVLARIANQSRDTLDAASSALLLATVSMIVRNTAIAVVLAAGLLWALWQPVVVMIVLTVAIAAVLWHRGNIYEQFDLDLESPLSLTAAAKFSVAYAAILLGSVFAEMWFGNLGLYATAFAGGLVSSAAVAVSAATVFNDGTAGAEQAAGMVVLGITASLAAKIVLVELVSGRMRSKAAAPMAVVAITGLVVFVLA</sequence>
<feature type="transmembrane region" description="Helical" evidence="1">
    <location>
        <begin position="244"/>
        <end position="269"/>
    </location>
</feature>
<dbReference type="RefSeq" id="WP_148860157.1">
    <property type="nucleotide sequence ID" value="NZ_PHNJ01000017.1"/>
</dbReference>
<feature type="transmembrane region" description="Helical" evidence="1">
    <location>
        <begin position="209"/>
        <end position="232"/>
    </location>
</feature>
<reference evidence="4" key="1">
    <citation type="submission" date="2017-11" db="EMBL/GenBank/DDBJ databases">
        <authorList>
            <person name="Kajale S.C."/>
            <person name="Sharma A."/>
        </authorList>
    </citation>
    <scope>NUCLEOTIDE SEQUENCE</scope>
    <source>
        <strain evidence="4">LS1_42</strain>
    </source>
</reference>
<dbReference type="PANTHER" id="PTHR39084:SF1">
    <property type="entry name" value="DUF4010 DOMAIN-CONTAINING PROTEIN"/>
    <property type="match status" value="1"/>
</dbReference>
<evidence type="ECO:0000313" key="5">
    <source>
        <dbReference type="Proteomes" id="UP000766904"/>
    </source>
</evidence>
<feature type="transmembrane region" description="Helical" evidence="1">
    <location>
        <begin position="94"/>
        <end position="114"/>
    </location>
</feature>
<feature type="transmembrane region" description="Helical" evidence="1">
    <location>
        <begin position="312"/>
        <end position="330"/>
    </location>
</feature>
<dbReference type="EMBL" id="PHNJ01000017">
    <property type="protein sequence ID" value="TYL36511.1"/>
    <property type="molecule type" value="Genomic_DNA"/>
</dbReference>
<feature type="transmembrane region" description="Helical" evidence="1">
    <location>
        <begin position="372"/>
        <end position="390"/>
    </location>
</feature>
<organism evidence="4 5">
    <name type="scientific">Natronococcus pandeyae</name>
    <dbReference type="NCBI Taxonomy" id="2055836"/>
    <lineage>
        <taxon>Archaea</taxon>
        <taxon>Methanobacteriati</taxon>
        <taxon>Methanobacteriota</taxon>
        <taxon>Stenosarchaea group</taxon>
        <taxon>Halobacteria</taxon>
        <taxon>Halobacteriales</taxon>
        <taxon>Natrialbaceae</taxon>
        <taxon>Natronococcus</taxon>
    </lineage>
</organism>
<feature type="transmembrane region" description="Helical" evidence="1">
    <location>
        <begin position="276"/>
        <end position="292"/>
    </location>
</feature>
<comment type="caution">
    <text evidence="4">The sequence shown here is derived from an EMBL/GenBank/DDBJ whole genome shotgun (WGS) entry which is preliminary data.</text>
</comment>
<feature type="transmembrane region" description="Helical" evidence="1">
    <location>
        <begin position="6"/>
        <end position="26"/>
    </location>
</feature>
<gene>
    <name evidence="4" type="ORF">CV102_22065</name>
</gene>
<dbReference type="Pfam" id="PF13194">
    <property type="entry name" value="DUF4010"/>
    <property type="match status" value="1"/>
</dbReference>
<feature type="transmembrane region" description="Helical" evidence="1">
    <location>
        <begin position="177"/>
        <end position="197"/>
    </location>
</feature>
<accession>A0A8J8PZ87</accession>
<evidence type="ECO:0000259" key="2">
    <source>
        <dbReference type="Pfam" id="PF02308"/>
    </source>
</evidence>
<dbReference type="PANTHER" id="PTHR39084">
    <property type="entry name" value="MEMBRANE PROTEIN-RELATED"/>
    <property type="match status" value="1"/>
</dbReference>
<dbReference type="AlphaFoldDB" id="A0A8J8PZ87"/>
<feature type="transmembrane region" description="Helical" evidence="1">
    <location>
        <begin position="38"/>
        <end position="57"/>
    </location>
</feature>
<proteinExistence type="predicted"/>
<feature type="transmembrane region" description="Helical" evidence="1">
    <location>
        <begin position="402"/>
        <end position="419"/>
    </location>
</feature>
<keyword evidence="1" id="KW-0812">Transmembrane</keyword>
<dbReference type="Pfam" id="PF02308">
    <property type="entry name" value="MgtC"/>
    <property type="match status" value="1"/>
</dbReference>
<feature type="domain" description="MgtC/SapB/SrpB/YhiD N-terminal" evidence="2">
    <location>
        <begin position="15"/>
        <end position="138"/>
    </location>
</feature>
<keyword evidence="5" id="KW-1185">Reference proteome</keyword>
<feature type="domain" description="DUF4010" evidence="3">
    <location>
        <begin position="187"/>
        <end position="392"/>
    </location>
</feature>
<feature type="transmembrane region" description="Helical" evidence="1">
    <location>
        <begin position="337"/>
        <end position="360"/>
    </location>
</feature>
<evidence type="ECO:0000259" key="3">
    <source>
        <dbReference type="Pfam" id="PF13194"/>
    </source>
</evidence>
<name>A0A8J8PZ87_9EURY</name>
<keyword evidence="1" id="KW-1133">Transmembrane helix</keyword>
<feature type="transmembrane region" description="Helical" evidence="1">
    <location>
        <begin position="63"/>
        <end position="82"/>
    </location>
</feature>
<protein>
    <submittedName>
        <fullName evidence="4">MgtC/SapB transporter</fullName>
    </submittedName>
</protein>
<evidence type="ECO:0000256" key="1">
    <source>
        <dbReference type="SAM" id="Phobius"/>
    </source>
</evidence>